<comment type="caution">
    <text evidence="3">The sequence shown here is derived from an EMBL/GenBank/DDBJ whole genome shotgun (WGS) entry which is preliminary data.</text>
</comment>
<keyword evidence="4" id="KW-1185">Reference proteome</keyword>
<evidence type="ECO:0000313" key="3">
    <source>
        <dbReference type="EMBL" id="KAJ4825101.1"/>
    </source>
</evidence>
<dbReference type="GO" id="GO:0034472">
    <property type="term" value="P:snRNA 3'-end processing"/>
    <property type="evidence" value="ECO:0007669"/>
    <property type="project" value="TreeGrafter"/>
</dbReference>
<dbReference type="AlphaFoldDB" id="A0A9Q0F555"/>
<dbReference type="PANTHER" id="PTHR46094">
    <property type="entry name" value="INTEGRATOR COMPLEX SUBUNIT 9"/>
    <property type="match status" value="1"/>
</dbReference>
<gene>
    <name evidence="3" type="ORF">Tsubulata_016813</name>
</gene>
<comment type="subcellular location">
    <subcellularLocation>
        <location evidence="1">Nucleus</location>
    </subcellularLocation>
</comment>
<dbReference type="OrthoDB" id="5600060at2759"/>
<evidence type="ECO:0000313" key="4">
    <source>
        <dbReference type="Proteomes" id="UP001141552"/>
    </source>
</evidence>
<proteinExistence type="predicted"/>
<protein>
    <submittedName>
        <fullName evidence="3">Uncharacterized protein</fullName>
    </submittedName>
</protein>
<evidence type="ECO:0000256" key="2">
    <source>
        <dbReference type="ARBA" id="ARBA00023242"/>
    </source>
</evidence>
<dbReference type="Gene3D" id="3.40.50.10890">
    <property type="match status" value="1"/>
</dbReference>
<dbReference type="InterPro" id="IPR036866">
    <property type="entry name" value="RibonucZ/Hydroxyglut_hydro"/>
</dbReference>
<dbReference type="Proteomes" id="UP001141552">
    <property type="component" value="Unassembled WGS sequence"/>
</dbReference>
<dbReference type="GO" id="GO:0032039">
    <property type="term" value="C:integrator complex"/>
    <property type="evidence" value="ECO:0007669"/>
    <property type="project" value="InterPro"/>
</dbReference>
<evidence type="ECO:0000256" key="1">
    <source>
        <dbReference type="ARBA" id="ARBA00004123"/>
    </source>
</evidence>
<keyword evidence="2" id="KW-0539">Nucleus</keyword>
<sequence>MLRTNWQEPCIIFCPHWSLRLGPVVHLLRKWRGDPNSLLVLEDGLDTEMALLPFKPIVMKVLQCSFLSGIRSQKAQSLFKILRPKVLLVPEDLKQRIKISSSSSNPFSVLYYSENETLDLPSLQCGSHIEIAADLATRFGWRSLKQDGRSITRLGGQLLVDRGKCQLLSGTKVAESLQSGPLLYWGFPDIDRLLTELSKMGIKGTKEQKTSDSECGITWIIDVHDPGKALIEIGERSTVIFAPDEHLAALIFAALGKLLDGI</sequence>
<reference evidence="3" key="1">
    <citation type="submission" date="2022-02" db="EMBL/GenBank/DDBJ databases">
        <authorList>
            <person name="Henning P.M."/>
            <person name="McCubbin A.G."/>
            <person name="Shore J.S."/>
        </authorList>
    </citation>
    <scope>NUCLEOTIDE SEQUENCE</scope>
    <source>
        <strain evidence="3">F60SS</strain>
        <tissue evidence="3">Leaves</tissue>
    </source>
</reference>
<dbReference type="SUPFAM" id="SSF56281">
    <property type="entry name" value="Metallo-hydrolase/oxidoreductase"/>
    <property type="match status" value="1"/>
</dbReference>
<dbReference type="EMBL" id="JAKUCV010007000">
    <property type="protein sequence ID" value="KAJ4825101.1"/>
    <property type="molecule type" value="Genomic_DNA"/>
</dbReference>
<dbReference type="InterPro" id="IPR027074">
    <property type="entry name" value="Integrator_9su"/>
</dbReference>
<organism evidence="3 4">
    <name type="scientific">Turnera subulata</name>
    <dbReference type="NCBI Taxonomy" id="218843"/>
    <lineage>
        <taxon>Eukaryota</taxon>
        <taxon>Viridiplantae</taxon>
        <taxon>Streptophyta</taxon>
        <taxon>Embryophyta</taxon>
        <taxon>Tracheophyta</taxon>
        <taxon>Spermatophyta</taxon>
        <taxon>Magnoliopsida</taxon>
        <taxon>eudicotyledons</taxon>
        <taxon>Gunneridae</taxon>
        <taxon>Pentapetalae</taxon>
        <taxon>rosids</taxon>
        <taxon>fabids</taxon>
        <taxon>Malpighiales</taxon>
        <taxon>Passifloraceae</taxon>
        <taxon>Turnera</taxon>
    </lineage>
</organism>
<name>A0A9Q0F555_9ROSI</name>
<reference evidence="3" key="2">
    <citation type="journal article" date="2023" name="Plants (Basel)">
        <title>Annotation of the Turnera subulata (Passifloraceae) Draft Genome Reveals the S-Locus Evolved after the Divergence of Turneroideae from Passifloroideae in a Stepwise Manner.</title>
        <authorList>
            <person name="Henning P.M."/>
            <person name="Roalson E.H."/>
            <person name="Mir W."/>
            <person name="McCubbin A.G."/>
            <person name="Shore J.S."/>
        </authorList>
    </citation>
    <scope>NUCLEOTIDE SEQUENCE</scope>
    <source>
        <strain evidence="3">F60SS</strain>
    </source>
</reference>
<accession>A0A9Q0F555</accession>
<dbReference type="PANTHER" id="PTHR46094:SF1">
    <property type="entry name" value="INTEGRATOR COMPLEX SUBUNIT 9"/>
    <property type="match status" value="1"/>
</dbReference>